<name>A0ABT8GGQ9_9MICO</name>
<feature type="transmembrane region" description="Helical" evidence="1">
    <location>
        <begin position="87"/>
        <end position="104"/>
    </location>
</feature>
<dbReference type="RefSeq" id="WP_301143668.1">
    <property type="nucleotide sequence ID" value="NZ_JAUHQA010000001.1"/>
</dbReference>
<keyword evidence="4" id="KW-1185">Reference proteome</keyword>
<dbReference type="EC" id="3.4.-.-" evidence="3"/>
<evidence type="ECO:0000313" key="3">
    <source>
        <dbReference type="EMBL" id="MDN4480454.1"/>
    </source>
</evidence>
<dbReference type="GO" id="GO:0008237">
    <property type="term" value="F:metallopeptidase activity"/>
    <property type="evidence" value="ECO:0007669"/>
    <property type="project" value="UniProtKB-KW"/>
</dbReference>
<feature type="transmembrane region" description="Helical" evidence="1">
    <location>
        <begin position="220"/>
        <end position="237"/>
    </location>
</feature>
<comment type="caution">
    <text evidence="3">The sequence shown here is derived from an EMBL/GenBank/DDBJ whole genome shotgun (WGS) entry which is preliminary data.</text>
</comment>
<reference evidence="3" key="1">
    <citation type="submission" date="2023-06" db="EMBL/GenBank/DDBJ databases">
        <title>Egi l300058.</title>
        <authorList>
            <person name="Gao L."/>
            <person name="Fang B.-Z."/>
            <person name="Li W.-J."/>
        </authorList>
    </citation>
    <scope>NUCLEOTIDE SEQUENCE</scope>
    <source>
        <strain evidence="3">EGI L300058</strain>
    </source>
</reference>
<dbReference type="Proteomes" id="UP001172708">
    <property type="component" value="Unassembled WGS sequence"/>
</dbReference>
<feature type="domain" description="CAAX prenyl protease 2/Lysostaphin resistance protein A-like" evidence="2">
    <location>
        <begin position="164"/>
        <end position="255"/>
    </location>
</feature>
<keyword evidence="1" id="KW-0472">Membrane</keyword>
<protein>
    <submittedName>
        <fullName evidence="3">CPBP family intramembrane metalloprotease</fullName>
        <ecNumber evidence="3">3.4.-.-</ecNumber>
    </submittedName>
</protein>
<feature type="transmembrane region" description="Helical" evidence="1">
    <location>
        <begin position="165"/>
        <end position="190"/>
    </location>
</feature>
<keyword evidence="3" id="KW-0482">Metalloprotease</keyword>
<feature type="transmembrane region" description="Helical" evidence="1">
    <location>
        <begin position="125"/>
        <end position="145"/>
    </location>
</feature>
<evidence type="ECO:0000259" key="2">
    <source>
        <dbReference type="Pfam" id="PF02517"/>
    </source>
</evidence>
<organism evidence="3 4">
    <name type="scientific">Demequina muriae</name>
    <dbReference type="NCBI Taxonomy" id="3051664"/>
    <lineage>
        <taxon>Bacteria</taxon>
        <taxon>Bacillati</taxon>
        <taxon>Actinomycetota</taxon>
        <taxon>Actinomycetes</taxon>
        <taxon>Micrococcales</taxon>
        <taxon>Demequinaceae</taxon>
        <taxon>Demequina</taxon>
    </lineage>
</organism>
<dbReference type="InterPro" id="IPR003675">
    <property type="entry name" value="Rce1/LyrA-like_dom"/>
</dbReference>
<keyword evidence="3" id="KW-0645">Protease</keyword>
<sequence length="275" mass="29675">MDDHAAAPATPTNPAPASAVAVPSRRRLRAEVLIVLGLSLGYYAITAALRLIERYLAEPSIGQQSTQLNPSRSDIDYLDLIQQVVRQFYLLMPVALVLFLLSAGGKSALRRLGITGHEHSAWRDLGMGLVLAAAIGLPGLVLYAVGRAIGQTVRIDTSGLPDAWWTATILLFSAAVAGVLEETIAVGYLVTRLKEMRWSATGAILASALLRGAYHLYQGWPMALGNVVMGVVFAWYFHRTGRLGPLIIAHWTLDAVSFIGPELVPEEWLVELGVA</sequence>
<keyword evidence="1" id="KW-1133">Transmembrane helix</keyword>
<gene>
    <name evidence="3" type="ORF">QQX02_05905</name>
</gene>
<dbReference type="Pfam" id="PF02517">
    <property type="entry name" value="Rce1-like"/>
    <property type="match status" value="1"/>
</dbReference>
<evidence type="ECO:0000256" key="1">
    <source>
        <dbReference type="SAM" id="Phobius"/>
    </source>
</evidence>
<feature type="transmembrane region" description="Helical" evidence="1">
    <location>
        <begin position="32"/>
        <end position="52"/>
    </location>
</feature>
<evidence type="ECO:0000313" key="4">
    <source>
        <dbReference type="Proteomes" id="UP001172708"/>
    </source>
</evidence>
<dbReference type="EMBL" id="JAUHQA010000001">
    <property type="protein sequence ID" value="MDN4480454.1"/>
    <property type="molecule type" value="Genomic_DNA"/>
</dbReference>
<accession>A0ABT8GGQ9</accession>
<keyword evidence="3" id="KW-0378">Hydrolase</keyword>
<keyword evidence="1" id="KW-0812">Transmembrane</keyword>
<proteinExistence type="predicted"/>